<gene>
    <name evidence="3" type="ORF">PTTG_01845</name>
</gene>
<dbReference type="EnsemblFungi" id="PTTG_01845-t43_1">
    <property type="protein sequence ID" value="PTTG_01845-t43_1-p1"/>
    <property type="gene ID" value="PTTG_01845"/>
</dbReference>
<evidence type="ECO:0000313" key="4">
    <source>
        <dbReference type="EnsemblFungi" id="PTTG_01845-t43_1-p1"/>
    </source>
</evidence>
<dbReference type="Proteomes" id="UP000005240">
    <property type="component" value="Unassembled WGS sequence"/>
</dbReference>
<reference evidence="3" key="1">
    <citation type="submission" date="2009-11" db="EMBL/GenBank/DDBJ databases">
        <authorList>
            <consortium name="The Broad Institute Genome Sequencing Platform"/>
            <person name="Ward D."/>
            <person name="Feldgarden M."/>
            <person name="Earl A."/>
            <person name="Young S.K."/>
            <person name="Zeng Q."/>
            <person name="Koehrsen M."/>
            <person name="Alvarado L."/>
            <person name="Berlin A."/>
            <person name="Bochicchio J."/>
            <person name="Borenstein D."/>
            <person name="Chapman S.B."/>
            <person name="Chen Z."/>
            <person name="Engels R."/>
            <person name="Freedman E."/>
            <person name="Gellesch M."/>
            <person name="Goldberg J."/>
            <person name="Griggs A."/>
            <person name="Gujja S."/>
            <person name="Heilman E."/>
            <person name="Heiman D."/>
            <person name="Hepburn T."/>
            <person name="Howarth C."/>
            <person name="Jen D."/>
            <person name="Larson L."/>
            <person name="Lewis B."/>
            <person name="Mehta T."/>
            <person name="Park D."/>
            <person name="Pearson M."/>
            <person name="Roberts A."/>
            <person name="Saif S."/>
            <person name="Shea T."/>
            <person name="Shenoy N."/>
            <person name="Sisk P."/>
            <person name="Stolte C."/>
            <person name="Sykes S."/>
            <person name="Thomson T."/>
            <person name="Walk T."/>
            <person name="White J."/>
            <person name="Yandava C."/>
            <person name="Izard J."/>
            <person name="Baranova O.V."/>
            <person name="Blanton J.M."/>
            <person name="Tanner A.C."/>
            <person name="Dewhirst F.E."/>
            <person name="Haas B."/>
            <person name="Nusbaum C."/>
            <person name="Birren B."/>
        </authorList>
    </citation>
    <scope>NUCLEOTIDE SEQUENCE [LARGE SCALE GENOMIC DNA]</scope>
    <source>
        <strain evidence="3">1-1 BBBD Race 1</strain>
    </source>
</reference>
<dbReference type="OMA" id="KICFSEM"/>
<reference evidence="3" key="2">
    <citation type="submission" date="2016-05" db="EMBL/GenBank/DDBJ databases">
        <title>Comparative analysis highlights variable genome content of wheat rusts and divergence of the mating loci.</title>
        <authorList>
            <person name="Cuomo C.A."/>
            <person name="Bakkeren G."/>
            <person name="Szabo L."/>
            <person name="Khalil H."/>
            <person name="Joly D."/>
            <person name="Goldberg J."/>
            <person name="Young S."/>
            <person name="Zeng Q."/>
            <person name="Fellers J."/>
        </authorList>
    </citation>
    <scope>NUCLEOTIDE SEQUENCE [LARGE SCALE GENOMIC DNA]</scope>
    <source>
        <strain evidence="3">1-1 BBBD Race 1</strain>
    </source>
</reference>
<name>A0A0C4EM56_PUCT1</name>
<sequence length="264" mass="28637">MNFYHLLVFAGFLAFVNTLGISDQARTFLRRSPASPRIFPYRQASIKKARQINLPILGSPTVSFGSSATSTAPAAPQPQSNSKQSSRSNSALRKKLFTYFQECHGGVRIHVQRIKGICSGKITQESAKKISWDLLVELQAVLALCLTCLRKIKSCGSAPIPSSRPGVPENPLSVHDLGQMVFQLMVQLKICFSEMNRVCSRYEIIRTTCSGCLAQISSTASSCLSVSGAHIGGLLVTVTGLFGGNPLSFFGLHQFGLDSIIRIL</sequence>
<reference evidence="4 5" key="3">
    <citation type="journal article" date="2017" name="G3 (Bethesda)">
        <title>Comparative analysis highlights variable genome content of wheat rusts and divergence of the mating loci.</title>
        <authorList>
            <person name="Cuomo C.A."/>
            <person name="Bakkeren G."/>
            <person name="Khalil H.B."/>
            <person name="Panwar V."/>
            <person name="Joly D."/>
            <person name="Linning R."/>
            <person name="Sakthikumar S."/>
            <person name="Song X."/>
            <person name="Adiconis X."/>
            <person name="Fan L."/>
            <person name="Goldberg J.M."/>
            <person name="Levin J.Z."/>
            <person name="Young S."/>
            <person name="Zeng Q."/>
            <person name="Anikster Y."/>
            <person name="Bruce M."/>
            <person name="Wang M."/>
            <person name="Yin C."/>
            <person name="McCallum B."/>
            <person name="Szabo L.J."/>
            <person name="Hulbert S."/>
            <person name="Chen X."/>
            <person name="Fellers J.P."/>
        </authorList>
    </citation>
    <scope>NUCLEOTIDE SEQUENCE</scope>
    <source>
        <strain evidence="5">Isolate 1-1 / race 1 (BBBD)</strain>
        <strain evidence="4">isolate 1-1 / race 1 (BBBD)</strain>
    </source>
</reference>
<evidence type="ECO:0000256" key="1">
    <source>
        <dbReference type="SAM" id="MobiDB-lite"/>
    </source>
</evidence>
<dbReference type="OrthoDB" id="2500097at2759"/>
<dbReference type="VEuPathDB" id="FungiDB:PTTG_01845"/>
<protein>
    <submittedName>
        <fullName evidence="3 4">Uncharacterized protein</fullName>
    </submittedName>
</protein>
<evidence type="ECO:0000313" key="3">
    <source>
        <dbReference type="EMBL" id="OAV98510.1"/>
    </source>
</evidence>
<keyword evidence="5" id="KW-1185">Reference proteome</keyword>
<feature type="signal peptide" evidence="2">
    <location>
        <begin position="1"/>
        <end position="18"/>
    </location>
</feature>
<evidence type="ECO:0000313" key="5">
    <source>
        <dbReference type="Proteomes" id="UP000005240"/>
    </source>
</evidence>
<dbReference type="AlphaFoldDB" id="A0A0C4EM56"/>
<accession>A0A0C4EM56</accession>
<evidence type="ECO:0000256" key="2">
    <source>
        <dbReference type="SAM" id="SignalP"/>
    </source>
</evidence>
<feature type="region of interest" description="Disordered" evidence="1">
    <location>
        <begin position="67"/>
        <end position="88"/>
    </location>
</feature>
<proteinExistence type="predicted"/>
<reference evidence="4" key="4">
    <citation type="submission" date="2025-05" db="UniProtKB">
        <authorList>
            <consortium name="EnsemblFungi"/>
        </authorList>
    </citation>
    <scope>IDENTIFICATION</scope>
    <source>
        <strain evidence="4">isolate 1-1 / race 1 (BBBD)</strain>
    </source>
</reference>
<feature type="chain" id="PRO_5009386127" evidence="2">
    <location>
        <begin position="19"/>
        <end position="264"/>
    </location>
</feature>
<dbReference type="EMBL" id="ADAS02000006">
    <property type="protein sequence ID" value="OAV98510.1"/>
    <property type="molecule type" value="Genomic_DNA"/>
</dbReference>
<organism evidence="3">
    <name type="scientific">Puccinia triticina (isolate 1-1 / race 1 (BBBD))</name>
    <name type="common">Brown leaf rust fungus</name>
    <dbReference type="NCBI Taxonomy" id="630390"/>
    <lineage>
        <taxon>Eukaryota</taxon>
        <taxon>Fungi</taxon>
        <taxon>Dikarya</taxon>
        <taxon>Basidiomycota</taxon>
        <taxon>Pucciniomycotina</taxon>
        <taxon>Pucciniomycetes</taxon>
        <taxon>Pucciniales</taxon>
        <taxon>Pucciniaceae</taxon>
        <taxon>Puccinia</taxon>
    </lineage>
</organism>
<keyword evidence="2" id="KW-0732">Signal</keyword>